<dbReference type="AlphaFoldDB" id="A0A402CBD0"/>
<dbReference type="EMBL" id="BHYM01000038">
    <property type="protein sequence ID" value="GCE40898.1"/>
    <property type="molecule type" value="Genomic_DNA"/>
</dbReference>
<organism evidence="1 2">
    <name type="scientific">Rhodococcus wratislaviensis</name>
    <name type="common">Tsukamurella wratislaviensis</name>
    <dbReference type="NCBI Taxonomy" id="44752"/>
    <lineage>
        <taxon>Bacteria</taxon>
        <taxon>Bacillati</taxon>
        <taxon>Actinomycetota</taxon>
        <taxon>Actinomycetes</taxon>
        <taxon>Mycobacteriales</taxon>
        <taxon>Nocardiaceae</taxon>
        <taxon>Rhodococcus</taxon>
    </lineage>
</organism>
<evidence type="ECO:0000313" key="2">
    <source>
        <dbReference type="Proteomes" id="UP000287519"/>
    </source>
</evidence>
<reference evidence="1 2" key="1">
    <citation type="submission" date="2018-11" db="EMBL/GenBank/DDBJ databases">
        <title>Microbial catabolism of amino acid.</title>
        <authorList>
            <person name="Hibi M."/>
            <person name="Ogawa J."/>
        </authorList>
    </citation>
    <scope>NUCLEOTIDE SEQUENCE [LARGE SCALE GENOMIC DNA]</scope>
    <source>
        <strain evidence="1 2">C31-06</strain>
    </source>
</reference>
<protein>
    <submittedName>
        <fullName evidence="1">Uncharacterized protein</fullName>
    </submittedName>
</protein>
<comment type="caution">
    <text evidence="1">The sequence shown here is derived from an EMBL/GenBank/DDBJ whole genome shotgun (WGS) entry which is preliminary data.</text>
</comment>
<dbReference type="Proteomes" id="UP000287519">
    <property type="component" value="Unassembled WGS sequence"/>
</dbReference>
<name>A0A402CBD0_RHOWR</name>
<gene>
    <name evidence="1" type="ORF">Rhow_004541</name>
</gene>
<accession>A0A402CBD0</accession>
<proteinExistence type="predicted"/>
<sequence>MDVSLVLSIFFGCAEKAESLIRRSRVTMGFSGDRLQDGAE</sequence>
<evidence type="ECO:0000313" key="1">
    <source>
        <dbReference type="EMBL" id="GCE40898.1"/>
    </source>
</evidence>
<keyword evidence="2" id="KW-1185">Reference proteome</keyword>